<keyword evidence="2" id="KW-0560">Oxidoreductase</keyword>
<dbReference type="EMBL" id="DXCM01000096">
    <property type="protein sequence ID" value="HIY93819.1"/>
    <property type="molecule type" value="Genomic_DNA"/>
</dbReference>
<feature type="domain" description="ABM" evidence="1">
    <location>
        <begin position="12"/>
        <end position="82"/>
    </location>
</feature>
<comment type="caution">
    <text evidence="2">The sequence shown here is derived from an EMBL/GenBank/DDBJ whole genome shotgun (WGS) entry which is preliminary data.</text>
</comment>
<keyword evidence="2" id="KW-0503">Monooxygenase</keyword>
<gene>
    <name evidence="2" type="ORF">H9820_12880</name>
</gene>
<dbReference type="InterPro" id="IPR011008">
    <property type="entry name" value="Dimeric_a/b-barrel"/>
</dbReference>
<dbReference type="InterPro" id="IPR007138">
    <property type="entry name" value="ABM_dom"/>
</dbReference>
<name>A0A9D1ZTK8_9LACO</name>
<protein>
    <submittedName>
        <fullName evidence="2">Antibiotic biosynthesis monooxygenase</fullName>
    </submittedName>
</protein>
<evidence type="ECO:0000259" key="1">
    <source>
        <dbReference type="Pfam" id="PF03992"/>
    </source>
</evidence>
<evidence type="ECO:0000313" key="2">
    <source>
        <dbReference type="EMBL" id="HIY93819.1"/>
    </source>
</evidence>
<dbReference type="SUPFAM" id="SSF54909">
    <property type="entry name" value="Dimeric alpha+beta barrel"/>
    <property type="match status" value="1"/>
</dbReference>
<organism evidence="2 3">
    <name type="scientific">Candidatus Companilactobacillus pullicola</name>
    <dbReference type="NCBI Taxonomy" id="2838523"/>
    <lineage>
        <taxon>Bacteria</taxon>
        <taxon>Bacillati</taxon>
        <taxon>Bacillota</taxon>
        <taxon>Bacilli</taxon>
        <taxon>Lactobacillales</taxon>
        <taxon>Lactobacillaceae</taxon>
        <taxon>Companilactobacillus</taxon>
    </lineage>
</organism>
<dbReference type="AlphaFoldDB" id="A0A9D1ZTK8"/>
<sequence length="201" mass="23003">MNSQDEPIFSLYKLTIDPQDKSAFQSEGVNNLITSHRNEPGTLFMCATREDETGEVNYIFELYKDAASYQVHAASPQFQRYAKFAQKTVQAKEITHLNLKRLLTDQQSKEIQGENPYVASLLEVTLDSNKVELLDKLSKNTVASFVSNLDTDHWIVINIFPDIMTMKNSKISQKLLEISHEYKLHYLKIDAMVSQANLILK</sequence>
<reference evidence="2" key="2">
    <citation type="submission" date="2021-04" db="EMBL/GenBank/DDBJ databases">
        <authorList>
            <person name="Gilroy R."/>
        </authorList>
    </citation>
    <scope>NUCLEOTIDE SEQUENCE</scope>
    <source>
        <strain evidence="2">3204</strain>
    </source>
</reference>
<dbReference type="Pfam" id="PF03992">
    <property type="entry name" value="ABM"/>
    <property type="match status" value="1"/>
</dbReference>
<dbReference type="Proteomes" id="UP000824013">
    <property type="component" value="Unassembled WGS sequence"/>
</dbReference>
<accession>A0A9D1ZTK8</accession>
<proteinExistence type="predicted"/>
<reference evidence="2" key="1">
    <citation type="journal article" date="2021" name="PeerJ">
        <title>Extensive microbial diversity within the chicken gut microbiome revealed by metagenomics and culture.</title>
        <authorList>
            <person name="Gilroy R."/>
            <person name="Ravi A."/>
            <person name="Getino M."/>
            <person name="Pursley I."/>
            <person name="Horton D.L."/>
            <person name="Alikhan N.F."/>
            <person name="Baker D."/>
            <person name="Gharbi K."/>
            <person name="Hall N."/>
            <person name="Watson M."/>
            <person name="Adriaenssens E.M."/>
            <person name="Foster-Nyarko E."/>
            <person name="Jarju S."/>
            <person name="Secka A."/>
            <person name="Antonio M."/>
            <person name="Oren A."/>
            <person name="Chaudhuri R.R."/>
            <person name="La Ragione R."/>
            <person name="Hildebrand F."/>
            <person name="Pallen M.J."/>
        </authorList>
    </citation>
    <scope>NUCLEOTIDE SEQUENCE</scope>
    <source>
        <strain evidence="2">3204</strain>
    </source>
</reference>
<dbReference type="Gene3D" id="3.30.70.100">
    <property type="match status" value="1"/>
</dbReference>
<dbReference type="GO" id="GO:0004497">
    <property type="term" value="F:monooxygenase activity"/>
    <property type="evidence" value="ECO:0007669"/>
    <property type="project" value="UniProtKB-KW"/>
</dbReference>
<evidence type="ECO:0000313" key="3">
    <source>
        <dbReference type="Proteomes" id="UP000824013"/>
    </source>
</evidence>